<dbReference type="EMBL" id="JARBFT010000002">
    <property type="protein sequence ID" value="MDE1513811.1"/>
    <property type="molecule type" value="Genomic_DNA"/>
</dbReference>
<dbReference type="InterPro" id="IPR013418">
    <property type="entry name" value="CRISPR-assoc_prot_Cas7/Csd2"/>
</dbReference>
<protein>
    <submittedName>
        <fullName evidence="1">Type I-C CRISPR-associated protein Cas7/Csd2</fullName>
    </submittedName>
</protein>
<keyword evidence="2" id="KW-1185">Reference proteome</keyword>
<accession>A0ABT5UXK7</accession>
<name>A0ABT5UXK7_9VIBR</name>
<dbReference type="Proteomes" id="UP001216189">
    <property type="component" value="Unassembled WGS sequence"/>
</dbReference>
<sequence length="318" mass="34888">MKKANGLKKLLTHRQQNHLKKQSKKRNITMSLQNKIDFALIFNVLNANPNGDPLNGNRPRTDYDGFGEITDVCLKRKIRDRLQEAGESIFVQSDEKKTDGMTSLRNRAESDEVGLGKEVFNSKKTAPDQAAKLCCEKWLDVRTFGQVFAFKGTGTEGVSIPIRGPVTIQSAFSIEPVSITSTQITKSVSGEGDGTKKSSDTMGMKHRVDKATYVAFGAMTPQLAEKTGFSDEDAEKIKAVLVKLFEGDASSARPEGSMGISHLVWWKHDSKSGQYSSAKVHQTLRAHIEQGLPLETSALNDSLVSALQGLEPEVIEGF</sequence>
<comment type="caution">
    <text evidence="1">The sequence shown here is derived from an EMBL/GenBank/DDBJ whole genome shotgun (WGS) entry which is preliminary data.</text>
</comment>
<dbReference type="RefSeq" id="WP_274721565.1">
    <property type="nucleotide sequence ID" value="NZ_JARBFT010000002.1"/>
</dbReference>
<proteinExistence type="predicted"/>
<dbReference type="NCBIfam" id="TIGR01595">
    <property type="entry name" value="cas_CT1132"/>
    <property type="match status" value="1"/>
</dbReference>
<reference evidence="1 2" key="1">
    <citation type="submission" date="2023-02" db="EMBL/GenBank/DDBJ databases">
        <title>Vibrio intestini sp. nov., a close relative of Vibrio cholerae isolated from the intestine of Healthy Culter dabryi.</title>
        <authorList>
            <person name="Wu N."/>
        </authorList>
    </citation>
    <scope>NUCLEOTIDE SEQUENCE [LARGE SCALE GENOMIC DNA]</scope>
    <source>
        <strain evidence="1 2">DSL-7</strain>
    </source>
</reference>
<organism evidence="1 2">
    <name type="scientific">Vibrio chanodichtyis</name>
    <dbReference type="NCBI Taxonomy" id="3027932"/>
    <lineage>
        <taxon>Bacteria</taxon>
        <taxon>Pseudomonadati</taxon>
        <taxon>Pseudomonadota</taxon>
        <taxon>Gammaproteobacteria</taxon>
        <taxon>Vibrionales</taxon>
        <taxon>Vibrionaceae</taxon>
        <taxon>Vibrio</taxon>
    </lineage>
</organism>
<gene>
    <name evidence="1" type="primary">cas7c</name>
    <name evidence="1" type="ORF">PUN32_02140</name>
</gene>
<dbReference type="NCBIfam" id="TIGR02589">
    <property type="entry name" value="cas_Csd2"/>
    <property type="match status" value="1"/>
</dbReference>
<evidence type="ECO:0000313" key="2">
    <source>
        <dbReference type="Proteomes" id="UP001216189"/>
    </source>
</evidence>
<dbReference type="Pfam" id="PF05107">
    <property type="entry name" value="Cas_Cas7"/>
    <property type="match status" value="1"/>
</dbReference>
<evidence type="ECO:0000313" key="1">
    <source>
        <dbReference type="EMBL" id="MDE1513811.1"/>
    </source>
</evidence>
<dbReference type="InterPro" id="IPR006482">
    <property type="entry name" value="Cas7_Csh2/Csh2"/>
</dbReference>